<evidence type="ECO:0000313" key="2">
    <source>
        <dbReference type="Proteomes" id="UP000426622"/>
    </source>
</evidence>
<name>A0A650EUG9_9CAUD</name>
<proteinExistence type="predicted"/>
<dbReference type="Proteomes" id="UP000426622">
    <property type="component" value="Segment"/>
</dbReference>
<sequence>MNSMNDYKNKAIILHAEVYGWLYRALDEMIKAEWHNDELFKVWLGRAEFLVRQSKKLHTACENDYSKRALIKALQLKVEINEKHHLIFDNDN</sequence>
<gene>
    <name evidence="1" type="ORF">CHPC964_001004</name>
</gene>
<accession>A0A650EUG9</accession>
<reference evidence="1 2" key="1">
    <citation type="submission" date="2019-11" db="EMBL/GenBank/DDBJ databases">
        <title>Genome Sequences of 31 Lactococcus lactis Bacteriophages Isolated from Foods.</title>
        <authorList>
            <person name="Marcelli B."/>
            <person name="de Jong A."/>
            <person name="Kuipers O.P."/>
        </authorList>
    </citation>
    <scope>NUCLEOTIDE SEQUENCE [LARGE SCALE GENOMIC DNA]</scope>
</reference>
<organism evidence="1 2">
    <name type="scientific">Lactococcus phage CHPC964</name>
    <dbReference type="NCBI Taxonomy" id="2675256"/>
    <lineage>
        <taxon>Viruses</taxon>
        <taxon>Duplodnaviria</taxon>
        <taxon>Heunggongvirae</taxon>
        <taxon>Uroviricota</taxon>
        <taxon>Caudoviricetes</taxon>
        <taxon>Skunavirus</taxon>
        <taxon>Skunavirus CHPC964</taxon>
    </lineage>
</organism>
<evidence type="ECO:0000313" key="1">
    <source>
        <dbReference type="EMBL" id="QGT53342.1"/>
    </source>
</evidence>
<keyword evidence="2" id="KW-1185">Reference proteome</keyword>
<dbReference type="EMBL" id="MN689524">
    <property type="protein sequence ID" value="QGT53342.1"/>
    <property type="molecule type" value="Genomic_DNA"/>
</dbReference>
<protein>
    <submittedName>
        <fullName evidence="1">Uncharacterized protein</fullName>
    </submittedName>
</protein>